<keyword evidence="2 9" id="KW-1003">Cell membrane</keyword>
<dbReference type="STRING" id="634113.AUT07_00551"/>
<protein>
    <recommendedName>
        <fullName evidence="9">Cell division protein FtsQ</fullName>
    </recommendedName>
</protein>
<dbReference type="PROSITE" id="PS51779">
    <property type="entry name" value="POTRA"/>
    <property type="match status" value="1"/>
</dbReference>
<evidence type="ECO:0000256" key="8">
    <source>
        <dbReference type="ARBA" id="ARBA00023306"/>
    </source>
</evidence>
<gene>
    <name evidence="9 11" type="primary">ftsQ</name>
    <name evidence="11" type="ORF">AUT07_00551</name>
</gene>
<keyword evidence="4 9" id="KW-0132">Cell division</keyword>
<dbReference type="Gene3D" id="3.40.50.11690">
    <property type="entry name" value="Cell division protein FtsQ/DivIB"/>
    <property type="match status" value="1"/>
</dbReference>
<dbReference type="PANTHER" id="PTHR35851">
    <property type="entry name" value="CELL DIVISION PROTEIN FTSQ"/>
    <property type="match status" value="1"/>
</dbReference>
<dbReference type="KEGG" id="asy:AUT07_00551"/>
<dbReference type="InterPro" id="IPR005548">
    <property type="entry name" value="Cell_div_FtsQ/DivIB_C"/>
</dbReference>
<dbReference type="Gene3D" id="3.10.20.310">
    <property type="entry name" value="membrane protein fhac"/>
    <property type="match status" value="1"/>
</dbReference>
<sequence>MPQVFLNFRNKKLKKNYKFNNLINNNDYCFLYVVFFFILLSTIIMSGWSILNWIKDINITPISRLVITGERQYTQDDNIKKLISSLSIYNTYMGIDINKIRHQIKNIPWIKQVSVRKLWPNELRIHIVEYKPYAKWNDNFFINEEGIIFSLPVVININSNLPMLYGPKNSEQDVLKMYRIMNQQLSLYNFNIKSLSMTVLRSWQVILSNDMRLNIGKDNIKDRLNRFIVLYPLLQKVTDKRIGYIDLRYSSRAAVGWLP</sequence>
<evidence type="ECO:0000259" key="10">
    <source>
        <dbReference type="PROSITE" id="PS51779"/>
    </source>
</evidence>
<dbReference type="EMBL" id="CP013920">
    <property type="protein sequence ID" value="AMA65105.1"/>
    <property type="molecule type" value="Genomic_DNA"/>
</dbReference>
<comment type="function">
    <text evidence="9">Essential cell division protein. May link together the upstream cell division proteins, which are predominantly cytoplasmic, with the downstream cell division proteins, which are predominantly periplasmic. May control correct divisome assembly.</text>
</comment>
<comment type="subunit">
    <text evidence="9">Part of a complex composed of FtsB, FtsL and FtsQ.</text>
</comment>
<dbReference type="PATRIC" id="fig|634113.3.peg.518"/>
<comment type="subcellular location">
    <subcellularLocation>
        <location evidence="9">Cell inner membrane</location>
        <topology evidence="9">Single-pass type II membrane protein</topology>
    </subcellularLocation>
    <subcellularLocation>
        <location evidence="1">Membrane</location>
    </subcellularLocation>
    <text evidence="9">Localizes to the division septum.</text>
</comment>
<evidence type="ECO:0000256" key="9">
    <source>
        <dbReference type="HAMAP-Rule" id="MF_00911"/>
    </source>
</evidence>
<evidence type="ECO:0000256" key="6">
    <source>
        <dbReference type="ARBA" id="ARBA00022989"/>
    </source>
</evidence>
<dbReference type="GO" id="GO:0090529">
    <property type="term" value="P:cell septum assembly"/>
    <property type="evidence" value="ECO:0007669"/>
    <property type="project" value="InterPro"/>
</dbReference>
<accession>A0A0X9VZK5</accession>
<evidence type="ECO:0000256" key="7">
    <source>
        <dbReference type="ARBA" id="ARBA00023136"/>
    </source>
</evidence>
<dbReference type="Pfam" id="PF08478">
    <property type="entry name" value="POTRA_1"/>
    <property type="match status" value="1"/>
</dbReference>
<dbReference type="PANTHER" id="PTHR35851:SF1">
    <property type="entry name" value="CELL DIVISION PROTEIN FTSQ"/>
    <property type="match status" value="1"/>
</dbReference>
<dbReference type="InterPro" id="IPR013685">
    <property type="entry name" value="POTRA_FtsQ_type"/>
</dbReference>
<dbReference type="GO" id="GO:0032153">
    <property type="term" value="C:cell division site"/>
    <property type="evidence" value="ECO:0007669"/>
    <property type="project" value="UniProtKB-UniRule"/>
</dbReference>
<reference evidence="11 12" key="1">
    <citation type="submission" date="2016-01" db="EMBL/GenBank/DDBJ databases">
        <title>Genome sequence of Ca. Arsenophonus lipopteni, the exclusive symbiont of a blood sucking fly Lipoptena cervi (Diptera: Hippoboscidae).</title>
        <authorList>
            <person name="Novakova E."/>
            <person name="Hypsa V."/>
            <person name="Nguyen P."/>
            <person name="Husnik F."/>
            <person name="Darby A.C."/>
        </authorList>
    </citation>
    <scope>NUCLEOTIDE SEQUENCE [LARGE SCALE GENOMIC DNA]</scope>
    <source>
        <strain evidence="11 12">CB</strain>
    </source>
</reference>
<keyword evidence="3 9" id="KW-0997">Cell inner membrane</keyword>
<keyword evidence="6 9" id="KW-1133">Transmembrane helix</keyword>
<dbReference type="OrthoDB" id="9790370at2"/>
<evidence type="ECO:0000313" key="12">
    <source>
        <dbReference type="Proteomes" id="UP000069926"/>
    </source>
</evidence>
<keyword evidence="12" id="KW-1185">Reference proteome</keyword>
<name>A0A0X9VZK5_9GAMM</name>
<keyword evidence="7 9" id="KW-0472">Membrane</keyword>
<dbReference type="RefSeq" id="WP_066283834.1">
    <property type="nucleotide sequence ID" value="NZ_CP013920.1"/>
</dbReference>
<dbReference type="InterPro" id="IPR026579">
    <property type="entry name" value="FtsQ"/>
</dbReference>
<dbReference type="AlphaFoldDB" id="A0A0X9VZK5"/>
<keyword evidence="5 9" id="KW-0812">Transmembrane</keyword>
<keyword evidence="8 9" id="KW-0131">Cell cycle</keyword>
<evidence type="ECO:0000256" key="3">
    <source>
        <dbReference type="ARBA" id="ARBA00022519"/>
    </source>
</evidence>
<evidence type="ECO:0000256" key="4">
    <source>
        <dbReference type="ARBA" id="ARBA00022618"/>
    </source>
</evidence>
<dbReference type="HAMAP" id="MF_00911">
    <property type="entry name" value="FtsQ_subfam"/>
    <property type="match status" value="1"/>
</dbReference>
<feature type="transmembrane region" description="Helical" evidence="9">
    <location>
        <begin position="30"/>
        <end position="54"/>
    </location>
</feature>
<dbReference type="GO" id="GO:0005886">
    <property type="term" value="C:plasma membrane"/>
    <property type="evidence" value="ECO:0007669"/>
    <property type="project" value="UniProtKB-SubCell"/>
</dbReference>
<proteinExistence type="inferred from homology"/>
<evidence type="ECO:0000313" key="11">
    <source>
        <dbReference type="EMBL" id="AMA65105.1"/>
    </source>
</evidence>
<dbReference type="Pfam" id="PF03799">
    <property type="entry name" value="FtsQ_DivIB_C"/>
    <property type="match status" value="1"/>
</dbReference>
<evidence type="ECO:0000256" key="2">
    <source>
        <dbReference type="ARBA" id="ARBA00022475"/>
    </source>
</evidence>
<dbReference type="InterPro" id="IPR034746">
    <property type="entry name" value="POTRA"/>
</dbReference>
<evidence type="ECO:0000256" key="5">
    <source>
        <dbReference type="ARBA" id="ARBA00022692"/>
    </source>
</evidence>
<dbReference type="Proteomes" id="UP000069926">
    <property type="component" value="Chromosome"/>
</dbReference>
<organism evidence="11 12">
    <name type="scientific">Candidatus Arsenophonus lipoptenae</name>
    <dbReference type="NCBI Taxonomy" id="634113"/>
    <lineage>
        <taxon>Bacteria</taxon>
        <taxon>Pseudomonadati</taxon>
        <taxon>Pseudomonadota</taxon>
        <taxon>Gammaproteobacteria</taxon>
        <taxon>Enterobacterales</taxon>
        <taxon>Morganellaceae</taxon>
        <taxon>Arsenophonus</taxon>
    </lineage>
</organism>
<evidence type="ECO:0000256" key="1">
    <source>
        <dbReference type="ARBA" id="ARBA00004370"/>
    </source>
</evidence>
<feature type="domain" description="POTRA" evidence="10">
    <location>
        <begin position="60"/>
        <end position="130"/>
    </location>
</feature>
<dbReference type="GO" id="GO:0043093">
    <property type="term" value="P:FtsZ-dependent cytokinesis"/>
    <property type="evidence" value="ECO:0007669"/>
    <property type="project" value="UniProtKB-UniRule"/>
</dbReference>
<comment type="similarity">
    <text evidence="9">Belongs to the FtsQ/DivIB family. FtsQ subfamily.</text>
</comment>
<dbReference type="InterPro" id="IPR045335">
    <property type="entry name" value="FtsQ_C_sf"/>
</dbReference>